<dbReference type="RefSeq" id="WP_014255305.1">
    <property type="nucleotide sequence ID" value="NC_016627.1"/>
</dbReference>
<dbReference type="GO" id="GO:0120159">
    <property type="term" value="F:rRNA pseudouridine synthase activity"/>
    <property type="evidence" value="ECO:0007669"/>
    <property type="project" value="UniProtKB-ARBA"/>
</dbReference>
<evidence type="ECO:0000256" key="2">
    <source>
        <dbReference type="ARBA" id="ARBA00010876"/>
    </source>
</evidence>
<dbReference type="PANTHER" id="PTHR21600">
    <property type="entry name" value="MITOCHONDRIAL RNA PSEUDOURIDINE SYNTHASE"/>
    <property type="match status" value="1"/>
</dbReference>
<evidence type="ECO:0000256" key="6">
    <source>
        <dbReference type="PROSITE-ProRule" id="PRU00182"/>
    </source>
</evidence>
<feature type="domain" description="RNA-binding S4" evidence="8">
    <location>
        <begin position="21"/>
        <end position="85"/>
    </location>
</feature>
<dbReference type="NCBIfam" id="TIGR00005">
    <property type="entry name" value="rluA_subfam"/>
    <property type="match status" value="1"/>
</dbReference>
<dbReference type="PROSITE" id="PS01129">
    <property type="entry name" value="PSI_RLU"/>
    <property type="match status" value="1"/>
</dbReference>
<dbReference type="GO" id="GO:0000455">
    <property type="term" value="P:enzyme-directed rRNA pseudouridine synthesis"/>
    <property type="evidence" value="ECO:0007669"/>
    <property type="project" value="TreeGrafter"/>
</dbReference>
<comment type="similarity">
    <text evidence="2 7">Belongs to the pseudouridine synthase RluA family.</text>
</comment>
<dbReference type="InterPro" id="IPR002942">
    <property type="entry name" value="S4_RNA-bd"/>
</dbReference>
<comment type="catalytic activity">
    <reaction evidence="1 7">
        <text>a uridine in RNA = a pseudouridine in RNA</text>
        <dbReference type="Rhea" id="RHEA:48348"/>
        <dbReference type="Rhea" id="RHEA-COMP:12068"/>
        <dbReference type="Rhea" id="RHEA-COMP:12069"/>
        <dbReference type="ChEBI" id="CHEBI:65314"/>
        <dbReference type="ChEBI" id="CHEBI:65315"/>
    </reaction>
</comment>
<reference evidence="9 10" key="2">
    <citation type="journal article" date="2012" name="Stand. Genomic Sci.">
        <title>Complete Genome Sequence of Clostridium clariflavum DSM 19732.</title>
        <authorList>
            <person name="Izquierdo J.A."/>
            <person name="Goodwin L."/>
            <person name="Davenport K.W."/>
            <person name="Teshima H."/>
            <person name="Bruce D."/>
            <person name="Detter C."/>
            <person name="Tapia R."/>
            <person name="Han S."/>
            <person name="Land M."/>
            <person name="Hauser L."/>
            <person name="Jeffries C.D."/>
            <person name="Han J."/>
            <person name="Pitluck S."/>
            <person name="Nolan M."/>
            <person name="Chen A."/>
            <person name="Huntemann M."/>
            <person name="Mavromatis K."/>
            <person name="Mikhailova N."/>
            <person name="Liolios K."/>
            <person name="Woyke T."/>
            <person name="Lynd L.R."/>
        </authorList>
    </citation>
    <scope>NUCLEOTIDE SEQUENCE [LARGE SCALE GENOMIC DNA]</scope>
    <source>
        <strain evidence="10">DSM 19732 / NBRC 101661 / EBR45</strain>
    </source>
</reference>
<dbReference type="InterPro" id="IPR050188">
    <property type="entry name" value="RluA_PseudoU_synthase"/>
</dbReference>
<dbReference type="CDD" id="cd00165">
    <property type="entry name" value="S4"/>
    <property type="match status" value="1"/>
</dbReference>
<evidence type="ECO:0000313" key="9">
    <source>
        <dbReference type="EMBL" id="AEV68726.1"/>
    </source>
</evidence>
<dbReference type="eggNOG" id="COG0564">
    <property type="taxonomic scope" value="Bacteria"/>
</dbReference>
<sequence length="311" mass="35375">MDMSEIRKAEEIKLISEENGTRIDAWLSKMLDKYSRSYIQKLINDGLVLVNGTAVKSNYKVRMKDDITVQIPEPEVLDIVPEDIDVPILYEDEHIIVVDKPKGMVVHPAAGNYSGTLVNALMKHCGDNLSSINGVIRPGIVHRIDKDTSGVLVVAKSNEAHEKLSMMLKEHDINRVYIALVHGIIREEAGKIDAPIGRHPVDRKKMAVNTKNGRRAVTHFKVLERFKDATMLEVKLETGRTHQIRVHMSYIGYPIIGDTVYGRKKDKYNIEGQALHAKLLGFVHPITNEYMEFESELPEYFVKLLEELRRN</sequence>
<organism evidence="9 10">
    <name type="scientific">Acetivibrio clariflavus (strain DSM 19732 / NBRC 101661 / EBR45)</name>
    <name type="common">Clostridium clariflavum</name>
    <dbReference type="NCBI Taxonomy" id="720554"/>
    <lineage>
        <taxon>Bacteria</taxon>
        <taxon>Bacillati</taxon>
        <taxon>Bacillota</taxon>
        <taxon>Clostridia</taxon>
        <taxon>Eubacteriales</taxon>
        <taxon>Oscillospiraceae</taxon>
        <taxon>Acetivibrio</taxon>
    </lineage>
</organism>
<dbReference type="InterPro" id="IPR006224">
    <property type="entry name" value="PsdUridine_synth_RluA-like_CS"/>
</dbReference>
<dbReference type="FunFam" id="3.30.2350.10:FF:000006">
    <property type="entry name" value="Pseudouridine synthase"/>
    <property type="match status" value="1"/>
</dbReference>
<name>G8LWQ8_ACECE</name>
<protein>
    <recommendedName>
        <fullName evidence="7">Pseudouridine synthase</fullName>
        <ecNumber evidence="7">5.4.99.-</ecNumber>
    </recommendedName>
</protein>
<dbReference type="Proteomes" id="UP000005435">
    <property type="component" value="Chromosome"/>
</dbReference>
<accession>G8LWQ8</accession>
<dbReference type="InterPro" id="IPR020103">
    <property type="entry name" value="PsdUridine_synth_cat_dom_sf"/>
</dbReference>
<dbReference type="GO" id="GO:0003723">
    <property type="term" value="F:RNA binding"/>
    <property type="evidence" value="ECO:0007669"/>
    <property type="project" value="UniProtKB-KW"/>
</dbReference>
<dbReference type="InterPro" id="IPR006145">
    <property type="entry name" value="PsdUridine_synth_RsuA/RluA"/>
</dbReference>
<dbReference type="SUPFAM" id="SSF55174">
    <property type="entry name" value="Alpha-L RNA-binding motif"/>
    <property type="match status" value="1"/>
</dbReference>
<keyword evidence="3 6" id="KW-0694">RNA-binding</keyword>
<evidence type="ECO:0000259" key="8">
    <source>
        <dbReference type="SMART" id="SM00363"/>
    </source>
</evidence>
<keyword evidence="10" id="KW-1185">Reference proteome</keyword>
<dbReference type="Pfam" id="PF00849">
    <property type="entry name" value="PseudoU_synth_2"/>
    <property type="match status" value="1"/>
</dbReference>
<dbReference type="PANTHER" id="PTHR21600:SF44">
    <property type="entry name" value="RIBOSOMAL LARGE SUBUNIT PSEUDOURIDINE SYNTHASE D"/>
    <property type="match status" value="1"/>
</dbReference>
<dbReference type="Pfam" id="PF01479">
    <property type="entry name" value="S4"/>
    <property type="match status" value="1"/>
</dbReference>
<evidence type="ECO:0000256" key="3">
    <source>
        <dbReference type="ARBA" id="ARBA00022884"/>
    </source>
</evidence>
<dbReference type="AlphaFoldDB" id="G8LWQ8"/>
<feature type="active site" evidence="5">
    <location>
        <position position="145"/>
    </location>
</feature>
<dbReference type="SUPFAM" id="SSF55120">
    <property type="entry name" value="Pseudouridine synthase"/>
    <property type="match status" value="1"/>
</dbReference>
<dbReference type="CDD" id="cd02869">
    <property type="entry name" value="PseudoU_synth_RluA_like"/>
    <property type="match status" value="1"/>
</dbReference>
<dbReference type="SMART" id="SM00363">
    <property type="entry name" value="S4"/>
    <property type="match status" value="1"/>
</dbReference>
<dbReference type="KEGG" id="ccl:Clocl_2132"/>
<dbReference type="STRING" id="720554.Clocl_2132"/>
<dbReference type="Gene3D" id="3.30.2350.10">
    <property type="entry name" value="Pseudouridine synthase"/>
    <property type="match status" value="1"/>
</dbReference>
<proteinExistence type="inferred from homology"/>
<dbReference type="InterPro" id="IPR006225">
    <property type="entry name" value="PsdUridine_synth_RluC/D"/>
</dbReference>
<evidence type="ECO:0000256" key="4">
    <source>
        <dbReference type="ARBA" id="ARBA00023235"/>
    </source>
</evidence>
<comment type="function">
    <text evidence="7">Responsible for synthesis of pseudouridine from uracil.</text>
</comment>
<evidence type="ECO:0000256" key="7">
    <source>
        <dbReference type="RuleBase" id="RU362028"/>
    </source>
</evidence>
<dbReference type="InterPro" id="IPR036986">
    <property type="entry name" value="S4_RNA-bd_sf"/>
</dbReference>
<evidence type="ECO:0000256" key="1">
    <source>
        <dbReference type="ARBA" id="ARBA00000073"/>
    </source>
</evidence>
<dbReference type="Gene3D" id="3.10.290.10">
    <property type="entry name" value="RNA-binding S4 domain"/>
    <property type="match status" value="1"/>
</dbReference>
<reference evidence="10" key="1">
    <citation type="submission" date="2011-12" db="EMBL/GenBank/DDBJ databases">
        <title>Complete sequence of Clostridium clariflavum DSM 19732.</title>
        <authorList>
            <consortium name="US DOE Joint Genome Institute"/>
            <person name="Lucas S."/>
            <person name="Han J."/>
            <person name="Lapidus A."/>
            <person name="Cheng J.-F."/>
            <person name="Goodwin L."/>
            <person name="Pitluck S."/>
            <person name="Peters L."/>
            <person name="Teshima H."/>
            <person name="Detter J.C."/>
            <person name="Han C."/>
            <person name="Tapia R."/>
            <person name="Land M."/>
            <person name="Hauser L."/>
            <person name="Kyrpides N."/>
            <person name="Ivanova N."/>
            <person name="Pagani I."/>
            <person name="Kitzmiller T."/>
            <person name="Lynd L."/>
            <person name="Izquierdo J."/>
            <person name="Woyke T."/>
        </authorList>
    </citation>
    <scope>NUCLEOTIDE SEQUENCE [LARGE SCALE GENOMIC DNA]</scope>
    <source>
        <strain evidence="10">DSM 19732 / NBRC 101661 / EBR45</strain>
    </source>
</reference>
<dbReference type="EC" id="5.4.99.-" evidence="7"/>
<evidence type="ECO:0000313" key="10">
    <source>
        <dbReference type="Proteomes" id="UP000005435"/>
    </source>
</evidence>
<dbReference type="HOGENOM" id="CLU_016902_4_4_9"/>
<dbReference type="PROSITE" id="PS50889">
    <property type="entry name" value="S4"/>
    <property type="match status" value="1"/>
</dbReference>
<keyword evidence="4 7" id="KW-0413">Isomerase</keyword>
<gene>
    <name evidence="9" type="ordered locus">Clocl_2132</name>
</gene>
<evidence type="ECO:0000256" key="5">
    <source>
        <dbReference type="PIRSR" id="PIRSR606225-1"/>
    </source>
</evidence>
<dbReference type="EMBL" id="CP003065">
    <property type="protein sequence ID" value="AEV68726.1"/>
    <property type="molecule type" value="Genomic_DNA"/>
</dbReference>